<organism evidence="7 8">
    <name type="scientific">Microbacterium terricola</name>
    <dbReference type="NCBI Taxonomy" id="344163"/>
    <lineage>
        <taxon>Bacteria</taxon>
        <taxon>Bacillati</taxon>
        <taxon>Actinomycetota</taxon>
        <taxon>Actinomycetes</taxon>
        <taxon>Micrococcales</taxon>
        <taxon>Microbacteriaceae</taxon>
        <taxon>Microbacterium</taxon>
    </lineage>
</organism>
<keyword evidence="3 5" id="KW-0238">DNA-binding</keyword>
<dbReference type="InterPro" id="IPR050109">
    <property type="entry name" value="HTH-type_TetR-like_transc_reg"/>
</dbReference>
<keyword evidence="1" id="KW-0678">Repressor</keyword>
<evidence type="ECO:0000313" key="8">
    <source>
        <dbReference type="Proteomes" id="UP001317779"/>
    </source>
</evidence>
<keyword evidence="2" id="KW-0805">Transcription regulation</keyword>
<evidence type="ECO:0000256" key="2">
    <source>
        <dbReference type="ARBA" id="ARBA00023015"/>
    </source>
</evidence>
<dbReference type="InterPro" id="IPR036271">
    <property type="entry name" value="Tet_transcr_reg_TetR-rel_C_sf"/>
</dbReference>
<evidence type="ECO:0000256" key="4">
    <source>
        <dbReference type="ARBA" id="ARBA00023163"/>
    </source>
</evidence>
<proteinExistence type="predicted"/>
<dbReference type="SUPFAM" id="SSF48498">
    <property type="entry name" value="Tetracyclin repressor-like, C-terminal domain"/>
    <property type="match status" value="1"/>
</dbReference>
<dbReference type="PANTHER" id="PTHR30055">
    <property type="entry name" value="HTH-TYPE TRANSCRIPTIONAL REGULATOR RUTR"/>
    <property type="match status" value="1"/>
</dbReference>
<dbReference type="Gene3D" id="1.10.357.10">
    <property type="entry name" value="Tetracycline Repressor, domain 2"/>
    <property type="match status" value="1"/>
</dbReference>
<gene>
    <name evidence="7" type="ORF">Microterr_25090</name>
</gene>
<dbReference type="PROSITE" id="PS50977">
    <property type="entry name" value="HTH_TETR_2"/>
    <property type="match status" value="1"/>
</dbReference>
<evidence type="ECO:0000256" key="3">
    <source>
        <dbReference type="ARBA" id="ARBA00023125"/>
    </source>
</evidence>
<dbReference type="InterPro" id="IPR039538">
    <property type="entry name" value="BetI_C"/>
</dbReference>
<keyword evidence="8" id="KW-1185">Reference proteome</keyword>
<dbReference type="InterPro" id="IPR009057">
    <property type="entry name" value="Homeodomain-like_sf"/>
</dbReference>
<evidence type="ECO:0000256" key="5">
    <source>
        <dbReference type="PROSITE-ProRule" id="PRU00335"/>
    </source>
</evidence>
<evidence type="ECO:0000313" key="7">
    <source>
        <dbReference type="EMBL" id="BDV31849.1"/>
    </source>
</evidence>
<dbReference type="PANTHER" id="PTHR30055:SF234">
    <property type="entry name" value="HTH-TYPE TRANSCRIPTIONAL REGULATOR BETI"/>
    <property type="match status" value="1"/>
</dbReference>
<keyword evidence="4" id="KW-0804">Transcription</keyword>
<dbReference type="EMBL" id="AP027141">
    <property type="protein sequence ID" value="BDV31849.1"/>
    <property type="molecule type" value="Genomic_DNA"/>
</dbReference>
<reference evidence="7 8" key="1">
    <citation type="submission" date="2022-12" db="EMBL/GenBank/DDBJ databases">
        <title>Microbacterium terricola strain KV-448 chromosome, complete genome.</title>
        <authorList>
            <person name="Oshima T."/>
            <person name="Moriya T."/>
            <person name="Bessho Y."/>
        </authorList>
    </citation>
    <scope>NUCLEOTIDE SEQUENCE [LARGE SCALE GENOMIC DNA]</scope>
    <source>
        <strain evidence="7 8">KV-448</strain>
    </source>
</reference>
<feature type="DNA-binding region" description="H-T-H motif" evidence="5">
    <location>
        <begin position="38"/>
        <end position="57"/>
    </location>
</feature>
<evidence type="ECO:0000259" key="6">
    <source>
        <dbReference type="PROSITE" id="PS50977"/>
    </source>
</evidence>
<dbReference type="SUPFAM" id="SSF46689">
    <property type="entry name" value="Homeodomain-like"/>
    <property type="match status" value="1"/>
</dbReference>
<name>A0ABM8E223_9MICO</name>
<dbReference type="InterPro" id="IPR001647">
    <property type="entry name" value="HTH_TetR"/>
</dbReference>
<feature type="domain" description="HTH tetR-type" evidence="6">
    <location>
        <begin position="15"/>
        <end position="75"/>
    </location>
</feature>
<dbReference type="Proteomes" id="UP001317779">
    <property type="component" value="Chromosome"/>
</dbReference>
<sequence>MAGTSTSPRVRRSPAQRRAELSATARSIALDQGLAAITVRAVASGMGVAPGLVGHYTSSMDELVADTFAEIVAAELRDVAALAEAQDAAVARLRHVLDTLLDGSRDDITLVWVQAWALGVRNEALAARVREQMDAWQRMLEAEIVRGLEAGEFTVAGGPADAAAIAWHLLAMIDGLNAHSLVRWGQHPDRAALAKRSLAGLLGVDPAAFG</sequence>
<evidence type="ECO:0000256" key="1">
    <source>
        <dbReference type="ARBA" id="ARBA00022491"/>
    </source>
</evidence>
<dbReference type="Pfam" id="PF13977">
    <property type="entry name" value="TetR_C_6"/>
    <property type="match status" value="1"/>
</dbReference>
<accession>A0ABM8E223</accession>
<protein>
    <recommendedName>
        <fullName evidence="6">HTH tetR-type domain-containing protein</fullName>
    </recommendedName>
</protein>